<dbReference type="Proteomes" id="UP000248790">
    <property type="component" value="Unassembled WGS sequence"/>
</dbReference>
<evidence type="ECO:0000313" key="1">
    <source>
        <dbReference type="EMBL" id="RAJ92233.1"/>
    </source>
</evidence>
<keyword evidence="2" id="KW-1185">Reference proteome</keyword>
<sequence length="92" mass="10208">MVAVSNLATVAAAEPTVARTVMLWSWWKSKDGKRQFAVVEKILKGVTSDVRTVGIKLLEVGDSNPFYYALDEFFSLVDKGSMIEMIPEPKAK</sequence>
<organism evidence="1 2">
    <name type="scientific">Larkinella arboricola</name>
    <dbReference type="NCBI Taxonomy" id="643671"/>
    <lineage>
        <taxon>Bacteria</taxon>
        <taxon>Pseudomonadati</taxon>
        <taxon>Bacteroidota</taxon>
        <taxon>Cytophagia</taxon>
        <taxon>Cytophagales</taxon>
        <taxon>Spirosomataceae</taxon>
        <taxon>Larkinella</taxon>
    </lineage>
</organism>
<dbReference type="AlphaFoldDB" id="A0A327WKD4"/>
<proteinExistence type="predicted"/>
<gene>
    <name evidence="1" type="ORF">LX87_05201</name>
</gene>
<name>A0A327WKD4_LARAB</name>
<evidence type="ECO:0000313" key="2">
    <source>
        <dbReference type="Proteomes" id="UP000248790"/>
    </source>
</evidence>
<protein>
    <submittedName>
        <fullName evidence="1">Uncharacterized protein</fullName>
    </submittedName>
</protein>
<comment type="caution">
    <text evidence="1">The sequence shown here is derived from an EMBL/GenBank/DDBJ whole genome shotgun (WGS) entry which is preliminary data.</text>
</comment>
<dbReference type="OrthoDB" id="964338at2"/>
<reference evidence="1 2" key="1">
    <citation type="submission" date="2018-06" db="EMBL/GenBank/DDBJ databases">
        <title>Genomic Encyclopedia of Archaeal and Bacterial Type Strains, Phase II (KMG-II): from individual species to whole genera.</title>
        <authorList>
            <person name="Goeker M."/>
        </authorList>
    </citation>
    <scope>NUCLEOTIDE SEQUENCE [LARGE SCALE GENOMIC DNA]</scope>
    <source>
        <strain evidence="1 2">DSM 21851</strain>
    </source>
</reference>
<dbReference type="RefSeq" id="WP_111631206.1">
    <property type="nucleotide sequence ID" value="NZ_QLMC01000008.1"/>
</dbReference>
<accession>A0A327WKD4</accession>
<dbReference type="EMBL" id="QLMC01000008">
    <property type="protein sequence ID" value="RAJ92233.1"/>
    <property type="molecule type" value="Genomic_DNA"/>
</dbReference>